<keyword evidence="4" id="KW-1185">Reference proteome</keyword>
<proteinExistence type="predicted"/>
<protein>
    <recommendedName>
        <fullName evidence="2">DUF4167 domain-containing protein</fullName>
    </recommendedName>
</protein>
<dbReference type="AlphaFoldDB" id="J1K2K4"/>
<feature type="compositionally biased region" description="Polar residues" evidence="1">
    <location>
        <begin position="121"/>
        <end position="133"/>
    </location>
</feature>
<accession>J1K2K4</accession>
<dbReference type="PATRIC" id="fig|1094558.3.peg.101"/>
<reference evidence="3 4" key="1">
    <citation type="submission" date="2012-03" db="EMBL/GenBank/DDBJ databases">
        <title>The Genome Sequence of Bartonella tamiae Th239.</title>
        <authorList>
            <consortium name="The Broad Institute Genome Sequencing Platform"/>
            <consortium name="The Broad Institute Genome Sequencing Center for Infectious Disease"/>
            <person name="Feldgarden M."/>
            <person name="Kirby J."/>
            <person name="Kosoy M."/>
            <person name="Birtles R."/>
            <person name="Probert W.S."/>
            <person name="Chiaraviglio L."/>
            <person name="Young S.K."/>
            <person name="Zeng Q."/>
            <person name="Gargeya S."/>
            <person name="Fitzgerald M."/>
            <person name="Haas B."/>
            <person name="Abouelleil A."/>
            <person name="Alvarado L."/>
            <person name="Arachchi H.M."/>
            <person name="Berlin A."/>
            <person name="Chapman S.B."/>
            <person name="Gearin G."/>
            <person name="Goldberg J."/>
            <person name="Griggs A."/>
            <person name="Gujja S."/>
            <person name="Hansen M."/>
            <person name="Heiman D."/>
            <person name="Howarth C."/>
            <person name="Larimer J."/>
            <person name="Lui A."/>
            <person name="MacDonald P.J.P."/>
            <person name="McCowen C."/>
            <person name="Montmayeur A."/>
            <person name="Murphy C."/>
            <person name="Neiman D."/>
            <person name="Pearson M."/>
            <person name="Priest M."/>
            <person name="Roberts A."/>
            <person name="Saif S."/>
            <person name="Shea T."/>
            <person name="Sisk P."/>
            <person name="Stolte C."/>
            <person name="Sykes S."/>
            <person name="Wortman J."/>
            <person name="Nusbaum C."/>
            <person name="Birren B."/>
        </authorList>
    </citation>
    <scope>NUCLEOTIDE SEQUENCE [LARGE SCALE GENOMIC DNA]</scope>
    <source>
        <strain evidence="3 4">Th239</strain>
    </source>
</reference>
<evidence type="ECO:0000313" key="4">
    <source>
        <dbReference type="Proteomes" id="UP000008952"/>
    </source>
</evidence>
<dbReference type="HOGENOM" id="CLU_069113_1_2_5"/>
<dbReference type="Pfam" id="PF13763">
    <property type="entry name" value="DUF4167"/>
    <property type="match status" value="1"/>
</dbReference>
<evidence type="ECO:0000256" key="1">
    <source>
        <dbReference type="SAM" id="MobiDB-lite"/>
    </source>
</evidence>
<feature type="region of interest" description="Disordered" evidence="1">
    <location>
        <begin position="1"/>
        <end position="40"/>
    </location>
</feature>
<feature type="compositionally biased region" description="Basic residues" evidence="1">
    <location>
        <begin position="160"/>
        <end position="169"/>
    </location>
</feature>
<feature type="compositionally biased region" description="Basic and acidic residues" evidence="1">
    <location>
        <begin position="174"/>
        <end position="184"/>
    </location>
</feature>
<feature type="compositionally biased region" description="Basic residues" evidence="1">
    <location>
        <begin position="211"/>
        <end position="221"/>
    </location>
</feature>
<name>J1K2K4_9HYPH</name>
<feature type="compositionally biased region" description="Polar residues" evidence="1">
    <location>
        <begin position="185"/>
        <end position="202"/>
    </location>
</feature>
<sequence length="228" mass="26054">MRPQQNRRMRGRNNNNGNNNNRRGPNPLSRNYESNGPDVKIRGNAQHIADKYAALARDAQASGDRVIAENYLQHAEHYTRIILAAQAQMPQTPPREETLEDENDDNTRIDHAGENDHNDSNAESSQSLDNSPQPKIEEVRAEVALSENDDIAEKREPVKRQRRAPRRKTSQLSENDHQEDEKIETVSQAEHNASEDISQSGDTLVEEEKKPRRRRVVKTKVQKAEEEV</sequence>
<gene>
    <name evidence="3" type="ORF">ME5_00096</name>
</gene>
<feature type="domain" description="DUF4167" evidence="2">
    <location>
        <begin position="10"/>
        <end position="88"/>
    </location>
</feature>
<feature type="compositionally biased region" description="Low complexity" evidence="1">
    <location>
        <begin position="12"/>
        <end position="27"/>
    </location>
</feature>
<dbReference type="EMBL" id="AIMB01000001">
    <property type="protein sequence ID" value="EJF91717.1"/>
    <property type="molecule type" value="Genomic_DNA"/>
</dbReference>
<comment type="caution">
    <text evidence="3">The sequence shown here is derived from an EMBL/GenBank/DDBJ whole genome shotgun (WGS) entry which is preliminary data.</text>
</comment>
<dbReference type="OrthoDB" id="9816310at2"/>
<organism evidence="3 4">
    <name type="scientific">Bartonella tamiae Th239</name>
    <dbReference type="NCBI Taxonomy" id="1094558"/>
    <lineage>
        <taxon>Bacteria</taxon>
        <taxon>Pseudomonadati</taxon>
        <taxon>Pseudomonadota</taxon>
        <taxon>Alphaproteobacteria</taxon>
        <taxon>Hyphomicrobiales</taxon>
        <taxon>Bartonellaceae</taxon>
        <taxon>Bartonella</taxon>
    </lineage>
</organism>
<dbReference type="eggNOG" id="COG5373">
    <property type="taxonomic scope" value="Bacteria"/>
</dbReference>
<dbReference type="InterPro" id="IPR025430">
    <property type="entry name" value="DUF4167"/>
</dbReference>
<feature type="compositionally biased region" description="Basic residues" evidence="1">
    <location>
        <begin position="1"/>
        <end position="11"/>
    </location>
</feature>
<feature type="compositionally biased region" description="Basic and acidic residues" evidence="1">
    <location>
        <begin position="105"/>
        <end position="120"/>
    </location>
</feature>
<dbReference type="STRING" id="1094558.ME5_00096"/>
<dbReference type="Proteomes" id="UP000008952">
    <property type="component" value="Unassembled WGS sequence"/>
</dbReference>
<evidence type="ECO:0000313" key="3">
    <source>
        <dbReference type="EMBL" id="EJF91717.1"/>
    </source>
</evidence>
<dbReference type="RefSeq" id="WP_008037395.1">
    <property type="nucleotide sequence ID" value="NZ_JH725147.1"/>
</dbReference>
<feature type="region of interest" description="Disordered" evidence="1">
    <location>
        <begin position="88"/>
        <end position="228"/>
    </location>
</feature>
<evidence type="ECO:0000259" key="2">
    <source>
        <dbReference type="Pfam" id="PF13763"/>
    </source>
</evidence>